<accession>A0A815TP23</accession>
<dbReference type="Gene3D" id="3.90.550.10">
    <property type="entry name" value="Spore Coat Polysaccharide Biosynthesis Protein SpsA, Chain A"/>
    <property type="match status" value="1"/>
</dbReference>
<sequence>MRKVYWCRFLLPSLILTILPLFFLIFTTICHTTQEDTIPRIYDRRKIFFDSSQNSSIRSFSIPPRYLVVPYQEFVLRTSLTCRTFKLDNPAKDSTKFHPKYSKYLHGPFPYVLPYTNITYNDIENFYTNILVNKKRDTQIIQTSFANNITFKNIPYIFQKGMWHPLGITSIQRTAILVPLQNREYNAKTFLFNMHAFARR</sequence>
<dbReference type="InterPro" id="IPR029044">
    <property type="entry name" value="Nucleotide-diphossugar_trans"/>
</dbReference>
<organism evidence="1 2">
    <name type="scientific">Rotaria sordida</name>
    <dbReference type="NCBI Taxonomy" id="392033"/>
    <lineage>
        <taxon>Eukaryota</taxon>
        <taxon>Metazoa</taxon>
        <taxon>Spiralia</taxon>
        <taxon>Gnathifera</taxon>
        <taxon>Rotifera</taxon>
        <taxon>Eurotatoria</taxon>
        <taxon>Bdelloidea</taxon>
        <taxon>Philodinida</taxon>
        <taxon>Philodinidae</taxon>
        <taxon>Rotaria</taxon>
    </lineage>
</organism>
<proteinExistence type="predicted"/>
<dbReference type="EMBL" id="CAJNOT010007772">
    <property type="protein sequence ID" value="CAF1511167.1"/>
    <property type="molecule type" value="Genomic_DNA"/>
</dbReference>
<comment type="caution">
    <text evidence="1">The sequence shown here is derived from an EMBL/GenBank/DDBJ whole genome shotgun (WGS) entry which is preliminary data.</text>
</comment>
<dbReference type="Proteomes" id="UP000663864">
    <property type="component" value="Unassembled WGS sequence"/>
</dbReference>
<evidence type="ECO:0000313" key="1">
    <source>
        <dbReference type="EMBL" id="CAF1511167.1"/>
    </source>
</evidence>
<feature type="non-terminal residue" evidence="1">
    <location>
        <position position="200"/>
    </location>
</feature>
<name>A0A815TP23_9BILA</name>
<dbReference type="AlphaFoldDB" id="A0A815TP23"/>
<protein>
    <submittedName>
        <fullName evidence="1">Uncharacterized protein</fullName>
    </submittedName>
</protein>
<reference evidence="1" key="1">
    <citation type="submission" date="2021-02" db="EMBL/GenBank/DDBJ databases">
        <authorList>
            <person name="Nowell W R."/>
        </authorList>
    </citation>
    <scope>NUCLEOTIDE SEQUENCE</scope>
</reference>
<gene>
    <name evidence="1" type="ORF">ZHD862_LOCUS37925</name>
</gene>
<evidence type="ECO:0000313" key="2">
    <source>
        <dbReference type="Proteomes" id="UP000663864"/>
    </source>
</evidence>